<dbReference type="Proteomes" id="UP000433883">
    <property type="component" value="Unassembled WGS sequence"/>
</dbReference>
<reference evidence="2 3" key="1">
    <citation type="submission" date="2019-11" db="EMBL/GenBank/DDBJ databases">
        <title>Venturia inaequalis Genome Resource.</title>
        <authorList>
            <person name="Lichtner F.J."/>
        </authorList>
    </citation>
    <scope>NUCLEOTIDE SEQUENCE [LARGE SCALE GENOMIC DNA]</scope>
    <source>
        <strain evidence="2">Bline_iso_100314</strain>
    </source>
</reference>
<protein>
    <submittedName>
        <fullName evidence="2">Uncharacterized protein</fullName>
    </submittedName>
</protein>
<proteinExistence type="predicted"/>
<gene>
    <name evidence="2" type="ORF">BLS_001782</name>
</gene>
<feature type="compositionally biased region" description="Basic and acidic residues" evidence="1">
    <location>
        <begin position="78"/>
        <end position="99"/>
    </location>
</feature>
<evidence type="ECO:0000313" key="2">
    <source>
        <dbReference type="EMBL" id="KAE9961563.1"/>
    </source>
</evidence>
<organism evidence="2 3">
    <name type="scientific">Venturia inaequalis</name>
    <name type="common">Apple scab fungus</name>
    <dbReference type="NCBI Taxonomy" id="5025"/>
    <lineage>
        <taxon>Eukaryota</taxon>
        <taxon>Fungi</taxon>
        <taxon>Dikarya</taxon>
        <taxon>Ascomycota</taxon>
        <taxon>Pezizomycotina</taxon>
        <taxon>Dothideomycetes</taxon>
        <taxon>Pleosporomycetidae</taxon>
        <taxon>Venturiales</taxon>
        <taxon>Venturiaceae</taxon>
        <taxon>Venturia</taxon>
    </lineage>
</organism>
<dbReference type="EMBL" id="WNWQ01001430">
    <property type="protein sequence ID" value="KAE9961563.1"/>
    <property type="molecule type" value="Genomic_DNA"/>
</dbReference>
<feature type="compositionally biased region" description="Acidic residues" evidence="1">
    <location>
        <begin position="100"/>
        <end position="115"/>
    </location>
</feature>
<name>A0A8H3U224_VENIN</name>
<feature type="compositionally biased region" description="Polar residues" evidence="1">
    <location>
        <begin position="119"/>
        <end position="131"/>
    </location>
</feature>
<evidence type="ECO:0000313" key="3">
    <source>
        <dbReference type="Proteomes" id="UP000433883"/>
    </source>
</evidence>
<feature type="region of interest" description="Disordered" evidence="1">
    <location>
        <begin position="78"/>
        <end position="182"/>
    </location>
</feature>
<sequence length="275" mass="30518">MPPKKVKPTRPISTSALHLDVLHKPPRAEVSNLGLIQTWLTRKALIELHPVAIELYGEGGAAYRSLLASIQHVIKTELEQEAKPPKANHTVDNKAPENTKDDEDMDDEDSQDEADENRNTLPNLSQSQQTVAVLHPSSLIPETPVSAPKPALKRKRPTQIETPSVVVDGGEPKPKRMKKPTTKVTETAENLAMAAERRARDKEDADERQRLDDIKAAALVRLQGRTFVGLVGPEALECAPHEELVVATSKDFRKAIMVLGKLRTCFFVFKKDKDE</sequence>
<dbReference type="AlphaFoldDB" id="A0A8H3U224"/>
<evidence type="ECO:0000256" key="1">
    <source>
        <dbReference type="SAM" id="MobiDB-lite"/>
    </source>
</evidence>
<accession>A0A8H3U224</accession>
<comment type="caution">
    <text evidence="2">The sequence shown here is derived from an EMBL/GenBank/DDBJ whole genome shotgun (WGS) entry which is preliminary data.</text>
</comment>